<feature type="signal peptide" evidence="1">
    <location>
        <begin position="1"/>
        <end position="36"/>
    </location>
</feature>
<dbReference type="EMBL" id="JAGSXJ010000006">
    <property type="protein sequence ID" value="KAH6690491.1"/>
    <property type="molecule type" value="Genomic_DNA"/>
</dbReference>
<proteinExistence type="predicted"/>
<sequence length="134" mass="14715">MPVPCGLLLGSIPGLPPPLPLLLLLVSWTIRDAVDALAIREITRPGFPSHKLELLRLAMDLEPKEVVRNVVPRPFGMSLCDLYTPFRLFPVLVQGTLEAGLRIQKWLLPGSAGLALSPRHQGCQVRFHEVVGAK</sequence>
<evidence type="ECO:0000256" key="1">
    <source>
        <dbReference type="SAM" id="SignalP"/>
    </source>
</evidence>
<feature type="chain" id="PRO_5040228238" description="Secreted protein" evidence="1">
    <location>
        <begin position="37"/>
        <end position="134"/>
    </location>
</feature>
<name>A0A9P9AD44_9PEZI</name>
<organism evidence="2 3">
    <name type="scientific">Plectosphaerella plurivora</name>
    <dbReference type="NCBI Taxonomy" id="936078"/>
    <lineage>
        <taxon>Eukaryota</taxon>
        <taxon>Fungi</taxon>
        <taxon>Dikarya</taxon>
        <taxon>Ascomycota</taxon>
        <taxon>Pezizomycotina</taxon>
        <taxon>Sordariomycetes</taxon>
        <taxon>Hypocreomycetidae</taxon>
        <taxon>Glomerellales</taxon>
        <taxon>Plectosphaerellaceae</taxon>
        <taxon>Plectosphaerella</taxon>
    </lineage>
</organism>
<keyword evidence="1" id="KW-0732">Signal</keyword>
<gene>
    <name evidence="2" type="ORF">F5X68DRAFT_203095</name>
</gene>
<keyword evidence="3" id="KW-1185">Reference proteome</keyword>
<dbReference type="Proteomes" id="UP000770015">
    <property type="component" value="Unassembled WGS sequence"/>
</dbReference>
<accession>A0A9P9AD44</accession>
<evidence type="ECO:0008006" key="4">
    <source>
        <dbReference type="Google" id="ProtNLM"/>
    </source>
</evidence>
<comment type="caution">
    <text evidence="2">The sequence shown here is derived from an EMBL/GenBank/DDBJ whole genome shotgun (WGS) entry which is preliminary data.</text>
</comment>
<evidence type="ECO:0000313" key="2">
    <source>
        <dbReference type="EMBL" id="KAH6690491.1"/>
    </source>
</evidence>
<dbReference type="AlphaFoldDB" id="A0A9P9AD44"/>
<protein>
    <recommendedName>
        <fullName evidence="4">Secreted protein</fullName>
    </recommendedName>
</protein>
<evidence type="ECO:0000313" key="3">
    <source>
        <dbReference type="Proteomes" id="UP000770015"/>
    </source>
</evidence>
<reference evidence="2" key="1">
    <citation type="journal article" date="2021" name="Nat. Commun.">
        <title>Genetic determinants of endophytism in the Arabidopsis root mycobiome.</title>
        <authorList>
            <person name="Mesny F."/>
            <person name="Miyauchi S."/>
            <person name="Thiergart T."/>
            <person name="Pickel B."/>
            <person name="Atanasova L."/>
            <person name="Karlsson M."/>
            <person name="Huettel B."/>
            <person name="Barry K.W."/>
            <person name="Haridas S."/>
            <person name="Chen C."/>
            <person name="Bauer D."/>
            <person name="Andreopoulos W."/>
            <person name="Pangilinan J."/>
            <person name="LaButti K."/>
            <person name="Riley R."/>
            <person name="Lipzen A."/>
            <person name="Clum A."/>
            <person name="Drula E."/>
            <person name="Henrissat B."/>
            <person name="Kohler A."/>
            <person name="Grigoriev I.V."/>
            <person name="Martin F.M."/>
            <person name="Hacquard S."/>
        </authorList>
    </citation>
    <scope>NUCLEOTIDE SEQUENCE</scope>
    <source>
        <strain evidence="2">MPI-SDFR-AT-0117</strain>
    </source>
</reference>